<evidence type="ECO:0000256" key="12">
    <source>
        <dbReference type="SAM" id="Phobius"/>
    </source>
</evidence>
<keyword evidence="11 12" id="KW-0472">Membrane</keyword>
<accession>A0A841SR91</accession>
<keyword evidence="6" id="KW-0479">Metal-binding</keyword>
<comment type="cofactor">
    <cofactor evidence="1">
        <name>Zn(2+)</name>
        <dbReference type="ChEBI" id="CHEBI:29105"/>
    </cofactor>
</comment>
<sequence length="334" mass="37708">MLFLLSKGKGLLLALLKFGKPLISMAVTVGAYALVYPWTFALGFVALIFVHEMGHVFAAKRKGLPVSAPFFIPFLGALILLKRHPKDAETEAAVAIGGPMLGSLGALVCFLIGQWTGYEVWYALAYVGFFLNLLNLLPMNPLDGGRIIGAVSRWLWAVGAVVGPFVVWYTQSFLFGIIWIWFLWQMYKQFFGKKKAQPVFVEGVYEAEYDPNLPGWFLSGQSHRRELPFTAYCRMDGQHVAEFQWEPLSFKGELEINQPCTINSVSIVQVGSPDEDRNRVRFTVRLEGEAHQADNYYVVPTRVRWRYGLMYGGLALFLGYMMWVIHEMGLTAPQ</sequence>
<dbReference type="GO" id="GO:0046872">
    <property type="term" value="F:metal ion binding"/>
    <property type="evidence" value="ECO:0007669"/>
    <property type="project" value="UniProtKB-KW"/>
</dbReference>
<evidence type="ECO:0000256" key="6">
    <source>
        <dbReference type="ARBA" id="ARBA00022723"/>
    </source>
</evidence>
<feature type="transmembrane region" description="Helical" evidence="12">
    <location>
        <begin position="29"/>
        <end position="51"/>
    </location>
</feature>
<dbReference type="Pfam" id="PF02163">
    <property type="entry name" value="Peptidase_M50"/>
    <property type="match status" value="2"/>
</dbReference>
<reference evidence="14 15" key="1">
    <citation type="submission" date="2020-08" db="EMBL/GenBank/DDBJ databases">
        <title>Cohnella phylogeny.</title>
        <authorList>
            <person name="Dunlap C."/>
        </authorList>
    </citation>
    <scope>NUCLEOTIDE SEQUENCE [LARGE SCALE GENOMIC DNA]</scope>
    <source>
        <strain evidence="14 15">DSM 25241</strain>
    </source>
</reference>
<dbReference type="InterPro" id="IPR008915">
    <property type="entry name" value="Peptidase_M50"/>
</dbReference>
<keyword evidence="9 12" id="KW-1133">Transmembrane helix</keyword>
<comment type="caution">
    <text evidence="14">The sequence shown here is derived from an EMBL/GenBank/DDBJ whole genome shotgun (WGS) entry which is preliminary data.</text>
</comment>
<organism evidence="14 15">
    <name type="scientific">Cohnella thailandensis</name>
    <dbReference type="NCBI Taxonomy" id="557557"/>
    <lineage>
        <taxon>Bacteria</taxon>
        <taxon>Bacillati</taxon>
        <taxon>Bacillota</taxon>
        <taxon>Bacilli</taxon>
        <taxon>Bacillales</taxon>
        <taxon>Paenibacillaceae</taxon>
        <taxon>Cohnella</taxon>
    </lineage>
</organism>
<keyword evidence="4 14" id="KW-0645">Protease</keyword>
<comment type="similarity">
    <text evidence="3">Belongs to the peptidase M50B family.</text>
</comment>
<evidence type="ECO:0000313" key="14">
    <source>
        <dbReference type="EMBL" id="MBB6633722.1"/>
    </source>
</evidence>
<feature type="transmembrane region" description="Helical" evidence="12">
    <location>
        <begin position="63"/>
        <end position="81"/>
    </location>
</feature>
<evidence type="ECO:0000256" key="9">
    <source>
        <dbReference type="ARBA" id="ARBA00022989"/>
    </source>
</evidence>
<evidence type="ECO:0000256" key="3">
    <source>
        <dbReference type="ARBA" id="ARBA00007931"/>
    </source>
</evidence>
<dbReference type="PANTHER" id="PTHR39188:SF3">
    <property type="entry name" value="STAGE IV SPORULATION PROTEIN FB"/>
    <property type="match status" value="1"/>
</dbReference>
<protein>
    <submittedName>
        <fullName evidence="14">Site-2 protease family protein</fullName>
    </submittedName>
</protein>
<keyword evidence="5 12" id="KW-0812">Transmembrane</keyword>
<dbReference type="CDD" id="cd06160">
    <property type="entry name" value="S2P-M50_like_2"/>
    <property type="match status" value="1"/>
</dbReference>
<dbReference type="Proteomes" id="UP000535838">
    <property type="component" value="Unassembled WGS sequence"/>
</dbReference>
<evidence type="ECO:0000259" key="13">
    <source>
        <dbReference type="Pfam" id="PF02163"/>
    </source>
</evidence>
<dbReference type="GO" id="GO:0006508">
    <property type="term" value="P:proteolysis"/>
    <property type="evidence" value="ECO:0007669"/>
    <property type="project" value="UniProtKB-KW"/>
</dbReference>
<proteinExistence type="inferred from homology"/>
<feature type="domain" description="Peptidase M50" evidence="13">
    <location>
        <begin position="118"/>
        <end position="153"/>
    </location>
</feature>
<evidence type="ECO:0000313" key="15">
    <source>
        <dbReference type="Proteomes" id="UP000535838"/>
    </source>
</evidence>
<name>A0A841SR91_9BACL</name>
<feature type="transmembrane region" description="Helical" evidence="12">
    <location>
        <begin position="93"/>
        <end position="113"/>
    </location>
</feature>
<evidence type="ECO:0000256" key="10">
    <source>
        <dbReference type="ARBA" id="ARBA00023049"/>
    </source>
</evidence>
<keyword evidence="15" id="KW-1185">Reference proteome</keyword>
<evidence type="ECO:0000256" key="1">
    <source>
        <dbReference type="ARBA" id="ARBA00001947"/>
    </source>
</evidence>
<evidence type="ECO:0000256" key="8">
    <source>
        <dbReference type="ARBA" id="ARBA00022833"/>
    </source>
</evidence>
<dbReference type="PANTHER" id="PTHR39188">
    <property type="entry name" value="MEMBRANE-ASSOCIATED ZINC METALLOPROTEASE M50B"/>
    <property type="match status" value="1"/>
</dbReference>
<comment type="subcellular location">
    <subcellularLocation>
        <location evidence="2">Membrane</location>
        <topology evidence="2">Multi-pass membrane protein</topology>
    </subcellularLocation>
</comment>
<keyword evidence="10" id="KW-0482">Metalloprotease</keyword>
<dbReference type="AlphaFoldDB" id="A0A841SR91"/>
<dbReference type="GO" id="GO:0016020">
    <property type="term" value="C:membrane"/>
    <property type="evidence" value="ECO:0007669"/>
    <property type="project" value="UniProtKB-SubCell"/>
</dbReference>
<evidence type="ECO:0000256" key="7">
    <source>
        <dbReference type="ARBA" id="ARBA00022801"/>
    </source>
</evidence>
<dbReference type="GO" id="GO:0008237">
    <property type="term" value="F:metallopeptidase activity"/>
    <property type="evidence" value="ECO:0007669"/>
    <property type="project" value="UniProtKB-KW"/>
</dbReference>
<evidence type="ECO:0000256" key="2">
    <source>
        <dbReference type="ARBA" id="ARBA00004141"/>
    </source>
</evidence>
<evidence type="ECO:0000256" key="5">
    <source>
        <dbReference type="ARBA" id="ARBA00022692"/>
    </source>
</evidence>
<keyword evidence="8" id="KW-0862">Zinc</keyword>
<gene>
    <name evidence="14" type="ORF">H7B67_06345</name>
</gene>
<feature type="transmembrane region" description="Helical" evidence="12">
    <location>
        <begin position="307"/>
        <end position="325"/>
    </location>
</feature>
<feature type="domain" description="Peptidase M50" evidence="13">
    <location>
        <begin position="40"/>
        <end position="113"/>
    </location>
</feature>
<keyword evidence="7" id="KW-0378">Hydrolase</keyword>
<evidence type="ECO:0000256" key="4">
    <source>
        <dbReference type="ARBA" id="ARBA00022670"/>
    </source>
</evidence>
<feature type="transmembrane region" description="Helical" evidence="12">
    <location>
        <begin position="120"/>
        <end position="137"/>
    </location>
</feature>
<evidence type="ECO:0000256" key="11">
    <source>
        <dbReference type="ARBA" id="ARBA00023136"/>
    </source>
</evidence>
<dbReference type="EMBL" id="JACJVQ010000005">
    <property type="protein sequence ID" value="MBB6633722.1"/>
    <property type="molecule type" value="Genomic_DNA"/>
</dbReference>
<feature type="transmembrane region" description="Helical" evidence="12">
    <location>
        <begin position="157"/>
        <end position="184"/>
    </location>
</feature>